<evidence type="ECO:0000313" key="9">
    <source>
        <dbReference type="EMBL" id="TXR57832.1"/>
    </source>
</evidence>
<dbReference type="PROSITE" id="PS50928">
    <property type="entry name" value="ABC_TM1"/>
    <property type="match status" value="1"/>
</dbReference>
<dbReference type="PANTHER" id="PTHR30151">
    <property type="entry name" value="ALKANE SULFONATE ABC TRANSPORTER-RELATED, MEMBRANE SUBUNIT"/>
    <property type="match status" value="1"/>
</dbReference>
<sequence>MGEGPVLASTDQELEARARRSFERPRWLAGATGVVGILALWSLLAVTVFADGGGVPTPWAVVAKMGADGWALYGPNATVTISSAAQGFLWGNALALLLAGAVLVVPQLDGLVTQLGVISYCIPLTAIGPIIQIVFGGRSTSIFLAAVAVFFTTLIGSLLGLRAADRTSIDLVAAYGGSRLQQLLKVRLVSALPSLLAALMIAAPAAMLGAIIGEYLGGVDSGLGVALTNAQQQFDVPRTWGLAIATGAIAGAGYLVFSLVSRVVTPWSAGQEGTS</sequence>
<dbReference type="SUPFAM" id="SSF161098">
    <property type="entry name" value="MetI-like"/>
    <property type="match status" value="1"/>
</dbReference>
<evidence type="ECO:0000256" key="4">
    <source>
        <dbReference type="ARBA" id="ARBA00022692"/>
    </source>
</evidence>
<evidence type="ECO:0000256" key="1">
    <source>
        <dbReference type="ARBA" id="ARBA00004651"/>
    </source>
</evidence>
<feature type="transmembrane region" description="Helical" evidence="7">
    <location>
        <begin position="141"/>
        <end position="161"/>
    </location>
</feature>
<evidence type="ECO:0000256" key="6">
    <source>
        <dbReference type="ARBA" id="ARBA00023136"/>
    </source>
</evidence>
<dbReference type="InterPro" id="IPR035906">
    <property type="entry name" value="MetI-like_sf"/>
</dbReference>
<dbReference type="GO" id="GO:0005886">
    <property type="term" value="C:plasma membrane"/>
    <property type="evidence" value="ECO:0007669"/>
    <property type="project" value="UniProtKB-SubCell"/>
</dbReference>
<keyword evidence="10" id="KW-1185">Reference proteome</keyword>
<feature type="transmembrane region" description="Helical" evidence="7">
    <location>
        <begin position="240"/>
        <end position="260"/>
    </location>
</feature>
<feature type="domain" description="ABC transmembrane type-1" evidence="8">
    <location>
        <begin position="73"/>
        <end position="261"/>
    </location>
</feature>
<feature type="transmembrane region" description="Helical" evidence="7">
    <location>
        <begin position="27"/>
        <end position="50"/>
    </location>
</feature>
<feature type="transmembrane region" description="Helical" evidence="7">
    <location>
        <begin position="87"/>
        <end position="105"/>
    </location>
</feature>
<comment type="similarity">
    <text evidence="7">Belongs to the binding-protein-dependent transport system permease family.</text>
</comment>
<evidence type="ECO:0000259" key="8">
    <source>
        <dbReference type="PROSITE" id="PS50928"/>
    </source>
</evidence>
<name>A0A5C8ZIV7_9ACTN</name>
<organism evidence="9 10">
    <name type="scientific">Quadrisphaera setariae</name>
    <dbReference type="NCBI Taxonomy" id="2593304"/>
    <lineage>
        <taxon>Bacteria</taxon>
        <taxon>Bacillati</taxon>
        <taxon>Actinomycetota</taxon>
        <taxon>Actinomycetes</taxon>
        <taxon>Kineosporiales</taxon>
        <taxon>Kineosporiaceae</taxon>
        <taxon>Quadrisphaera</taxon>
    </lineage>
</organism>
<keyword evidence="5 7" id="KW-1133">Transmembrane helix</keyword>
<dbReference type="EMBL" id="VKAC01000001">
    <property type="protein sequence ID" value="TXR57832.1"/>
    <property type="molecule type" value="Genomic_DNA"/>
</dbReference>
<keyword evidence="6 7" id="KW-0472">Membrane</keyword>
<evidence type="ECO:0000256" key="3">
    <source>
        <dbReference type="ARBA" id="ARBA00022475"/>
    </source>
</evidence>
<comment type="subcellular location">
    <subcellularLocation>
        <location evidence="1 7">Cell membrane</location>
        <topology evidence="1 7">Multi-pass membrane protein</topology>
    </subcellularLocation>
</comment>
<protein>
    <submittedName>
        <fullName evidence="9">ABC transporter permease subunit</fullName>
    </submittedName>
</protein>
<feature type="transmembrane region" description="Helical" evidence="7">
    <location>
        <begin position="188"/>
        <end position="212"/>
    </location>
</feature>
<dbReference type="Gene3D" id="1.10.3720.10">
    <property type="entry name" value="MetI-like"/>
    <property type="match status" value="1"/>
</dbReference>
<dbReference type="AlphaFoldDB" id="A0A5C8ZIV7"/>
<dbReference type="PANTHER" id="PTHR30151:SF20">
    <property type="entry name" value="ABC TRANSPORTER PERMEASE PROTEIN HI_0355-RELATED"/>
    <property type="match status" value="1"/>
</dbReference>
<feature type="transmembrane region" description="Helical" evidence="7">
    <location>
        <begin position="117"/>
        <end position="135"/>
    </location>
</feature>
<keyword evidence="2 7" id="KW-0813">Transport</keyword>
<evidence type="ECO:0000313" key="10">
    <source>
        <dbReference type="Proteomes" id="UP000321234"/>
    </source>
</evidence>
<evidence type="ECO:0000256" key="2">
    <source>
        <dbReference type="ARBA" id="ARBA00022448"/>
    </source>
</evidence>
<dbReference type="RefSeq" id="WP_147924444.1">
    <property type="nucleotide sequence ID" value="NZ_VKAC01000001.1"/>
</dbReference>
<keyword evidence="4 7" id="KW-0812">Transmembrane</keyword>
<dbReference type="Pfam" id="PF00528">
    <property type="entry name" value="BPD_transp_1"/>
    <property type="match status" value="1"/>
</dbReference>
<dbReference type="Proteomes" id="UP000321234">
    <property type="component" value="Unassembled WGS sequence"/>
</dbReference>
<dbReference type="GO" id="GO:0055085">
    <property type="term" value="P:transmembrane transport"/>
    <property type="evidence" value="ECO:0007669"/>
    <property type="project" value="InterPro"/>
</dbReference>
<proteinExistence type="inferred from homology"/>
<gene>
    <name evidence="9" type="ORF">FMM08_00815</name>
</gene>
<accession>A0A5C8ZIV7</accession>
<evidence type="ECO:0000256" key="7">
    <source>
        <dbReference type="RuleBase" id="RU363032"/>
    </source>
</evidence>
<keyword evidence="3" id="KW-1003">Cell membrane</keyword>
<reference evidence="9 10" key="1">
    <citation type="submission" date="2019-07" db="EMBL/GenBank/DDBJ databases">
        <title>Quadrisphaera sp. strain DD2A genome sequencing and assembly.</title>
        <authorList>
            <person name="Kim I."/>
        </authorList>
    </citation>
    <scope>NUCLEOTIDE SEQUENCE [LARGE SCALE GENOMIC DNA]</scope>
    <source>
        <strain evidence="9 10">DD2A</strain>
    </source>
</reference>
<comment type="caution">
    <text evidence="9">The sequence shown here is derived from an EMBL/GenBank/DDBJ whole genome shotgun (WGS) entry which is preliminary data.</text>
</comment>
<evidence type="ECO:0000256" key="5">
    <source>
        <dbReference type="ARBA" id="ARBA00022989"/>
    </source>
</evidence>
<dbReference type="InterPro" id="IPR000515">
    <property type="entry name" value="MetI-like"/>
</dbReference>
<dbReference type="OrthoDB" id="7274389at2"/>